<feature type="compositionally biased region" description="Low complexity" evidence="1">
    <location>
        <begin position="170"/>
        <end position="192"/>
    </location>
</feature>
<protein>
    <submittedName>
        <fullName evidence="2">Uncharacterized protein</fullName>
    </submittedName>
</protein>
<name>A0A1Y2GXU5_9FUNG</name>
<accession>A0A1Y2GXU5</accession>
<evidence type="ECO:0000313" key="2">
    <source>
        <dbReference type="EMBL" id="ORZ26591.1"/>
    </source>
</evidence>
<feature type="compositionally biased region" description="Low complexity" evidence="1">
    <location>
        <begin position="1"/>
        <end position="36"/>
    </location>
</feature>
<dbReference type="OrthoDB" id="10646781at2759"/>
<feature type="region of interest" description="Disordered" evidence="1">
    <location>
        <begin position="1"/>
        <end position="73"/>
    </location>
</feature>
<comment type="caution">
    <text evidence="2">The sequence shown here is derived from an EMBL/GenBank/DDBJ whole genome shotgun (WGS) entry which is preliminary data.</text>
</comment>
<dbReference type="GeneID" id="33561738"/>
<gene>
    <name evidence="2" type="ORF">BCR41DRAFT_202332</name>
</gene>
<dbReference type="AlphaFoldDB" id="A0A1Y2GXU5"/>
<dbReference type="EMBL" id="MCFF01000006">
    <property type="protein sequence ID" value="ORZ26591.1"/>
    <property type="molecule type" value="Genomic_DNA"/>
</dbReference>
<dbReference type="InParanoid" id="A0A1Y2GXU5"/>
<evidence type="ECO:0000256" key="1">
    <source>
        <dbReference type="SAM" id="MobiDB-lite"/>
    </source>
</evidence>
<proteinExistence type="predicted"/>
<feature type="region of interest" description="Disordered" evidence="1">
    <location>
        <begin position="87"/>
        <end position="120"/>
    </location>
</feature>
<reference evidence="2 3" key="1">
    <citation type="submission" date="2016-07" db="EMBL/GenBank/DDBJ databases">
        <title>Pervasive Adenine N6-methylation of Active Genes in Fungi.</title>
        <authorList>
            <consortium name="DOE Joint Genome Institute"/>
            <person name="Mondo S.J."/>
            <person name="Dannebaum R.O."/>
            <person name="Kuo R.C."/>
            <person name="Labutti K."/>
            <person name="Haridas S."/>
            <person name="Kuo A."/>
            <person name="Salamov A."/>
            <person name="Ahrendt S.R."/>
            <person name="Lipzen A."/>
            <person name="Sullivan W."/>
            <person name="Andreopoulos W.B."/>
            <person name="Clum A."/>
            <person name="Lindquist E."/>
            <person name="Daum C."/>
            <person name="Ramamoorthy G.K."/>
            <person name="Gryganskyi A."/>
            <person name="Culley D."/>
            <person name="Magnuson J.K."/>
            <person name="James T.Y."/>
            <person name="O'Malley M.A."/>
            <person name="Stajich J.E."/>
            <person name="Spatafora J.W."/>
            <person name="Visel A."/>
            <person name="Grigoriev I.V."/>
        </authorList>
    </citation>
    <scope>NUCLEOTIDE SEQUENCE [LARGE SCALE GENOMIC DNA]</scope>
    <source>
        <strain evidence="2 3">NRRL 3116</strain>
    </source>
</reference>
<dbReference type="RefSeq" id="XP_021884354.1">
    <property type="nucleotide sequence ID" value="XM_022019894.1"/>
</dbReference>
<evidence type="ECO:0000313" key="3">
    <source>
        <dbReference type="Proteomes" id="UP000193648"/>
    </source>
</evidence>
<feature type="compositionally biased region" description="Polar residues" evidence="1">
    <location>
        <begin position="209"/>
        <end position="221"/>
    </location>
</feature>
<sequence length="230" mass="23956">MSPSTLSSSPSANSQPSQVAPTTASSPSAPAKAANTDWKNSIMSLYGNQSSGSNRHSTGLNISTQQQQQQPGQFGQFGQLQSMKTFGIGQQSSQPQQPQFQQPHFHQSQPQPQQNHWGNNSAFGATLQVASGAPSSFSGFDTFNSTGSNPGFGIQAANGLNKPGSTFGHNNVSGFNSSNNNTNSNINTNTSNVPPGGDLFSMIAGATPSPVTSSSAQNRKNSAFGDLTWN</sequence>
<organism evidence="2 3">
    <name type="scientific">Lobosporangium transversale</name>
    <dbReference type="NCBI Taxonomy" id="64571"/>
    <lineage>
        <taxon>Eukaryota</taxon>
        <taxon>Fungi</taxon>
        <taxon>Fungi incertae sedis</taxon>
        <taxon>Mucoromycota</taxon>
        <taxon>Mortierellomycotina</taxon>
        <taxon>Mortierellomycetes</taxon>
        <taxon>Mortierellales</taxon>
        <taxon>Mortierellaceae</taxon>
        <taxon>Lobosporangium</taxon>
    </lineage>
</organism>
<feature type="region of interest" description="Disordered" evidence="1">
    <location>
        <begin position="163"/>
        <end position="230"/>
    </location>
</feature>
<dbReference type="Proteomes" id="UP000193648">
    <property type="component" value="Unassembled WGS sequence"/>
</dbReference>
<feature type="compositionally biased region" description="Polar residues" evidence="1">
    <location>
        <begin position="37"/>
        <end position="64"/>
    </location>
</feature>
<feature type="compositionally biased region" description="Low complexity" evidence="1">
    <location>
        <begin position="90"/>
        <end position="114"/>
    </location>
</feature>
<keyword evidence="3" id="KW-1185">Reference proteome</keyword>